<evidence type="ECO:0000259" key="2">
    <source>
        <dbReference type="Pfam" id="PF00849"/>
    </source>
</evidence>
<dbReference type="PROSITE" id="PS01129">
    <property type="entry name" value="PSI_RLU"/>
    <property type="match status" value="1"/>
</dbReference>
<feature type="domain" description="Pseudouridine synthase RsuA/RluA-like" evidence="2">
    <location>
        <begin position="12"/>
        <end position="160"/>
    </location>
</feature>
<dbReference type="InterPro" id="IPR020103">
    <property type="entry name" value="PsdUridine_synth_cat_dom_sf"/>
</dbReference>
<gene>
    <name evidence="3" type="ORF">CRP01_19305</name>
</gene>
<dbReference type="InterPro" id="IPR006145">
    <property type="entry name" value="PsdUridine_synth_RsuA/RluA"/>
</dbReference>
<dbReference type="InterPro" id="IPR050188">
    <property type="entry name" value="RluA_PseudoU_synthase"/>
</dbReference>
<dbReference type="EMBL" id="PDUD01000024">
    <property type="protein sequence ID" value="PHN04668.1"/>
    <property type="molecule type" value="Genomic_DNA"/>
</dbReference>
<dbReference type="PANTHER" id="PTHR21600:SF87">
    <property type="entry name" value="RNA PSEUDOURIDYLATE SYNTHASE DOMAIN-CONTAINING PROTEIN 1"/>
    <property type="match status" value="1"/>
</dbReference>
<reference evidence="3 4" key="1">
    <citation type="submission" date="2017-10" db="EMBL/GenBank/DDBJ databases">
        <title>The draft genome sequence of Lewinella nigricans NBRC 102662.</title>
        <authorList>
            <person name="Wang K."/>
        </authorList>
    </citation>
    <scope>NUCLEOTIDE SEQUENCE [LARGE SCALE GENOMIC DNA]</scope>
    <source>
        <strain evidence="3 4">NBRC 102662</strain>
    </source>
</reference>
<accession>A0A2D0N8E9</accession>
<proteinExistence type="inferred from homology"/>
<evidence type="ECO:0000313" key="4">
    <source>
        <dbReference type="Proteomes" id="UP000223913"/>
    </source>
</evidence>
<dbReference type="SUPFAM" id="SSF55120">
    <property type="entry name" value="Pseudouridine synthase"/>
    <property type="match status" value="1"/>
</dbReference>
<name>A0A2D0N8E9_FLAN2</name>
<protein>
    <recommendedName>
        <fullName evidence="2">Pseudouridine synthase RsuA/RluA-like domain-containing protein</fullName>
    </recommendedName>
</protein>
<dbReference type="OrthoDB" id="9796412at2"/>
<dbReference type="RefSeq" id="WP_099151727.1">
    <property type="nucleotide sequence ID" value="NZ_PDUD01000024.1"/>
</dbReference>
<evidence type="ECO:0000313" key="3">
    <source>
        <dbReference type="EMBL" id="PHN04668.1"/>
    </source>
</evidence>
<dbReference type="AlphaFoldDB" id="A0A2D0N8E9"/>
<dbReference type="Gene3D" id="3.30.2350.10">
    <property type="entry name" value="Pseudouridine synthase"/>
    <property type="match status" value="1"/>
</dbReference>
<dbReference type="InterPro" id="IPR006224">
    <property type="entry name" value="PsdUridine_synth_RluA-like_CS"/>
</dbReference>
<comment type="caution">
    <text evidence="3">The sequence shown here is derived from an EMBL/GenBank/DDBJ whole genome shotgun (WGS) entry which is preliminary data.</text>
</comment>
<dbReference type="Proteomes" id="UP000223913">
    <property type="component" value="Unassembled WGS sequence"/>
</dbReference>
<dbReference type="GO" id="GO:0140098">
    <property type="term" value="F:catalytic activity, acting on RNA"/>
    <property type="evidence" value="ECO:0007669"/>
    <property type="project" value="UniProtKB-ARBA"/>
</dbReference>
<dbReference type="PANTHER" id="PTHR21600">
    <property type="entry name" value="MITOCHONDRIAL RNA PSEUDOURIDINE SYNTHASE"/>
    <property type="match status" value="1"/>
</dbReference>
<dbReference type="GO" id="GO:0009982">
    <property type="term" value="F:pseudouridine synthase activity"/>
    <property type="evidence" value="ECO:0007669"/>
    <property type="project" value="InterPro"/>
</dbReference>
<dbReference type="GO" id="GO:0003723">
    <property type="term" value="F:RNA binding"/>
    <property type="evidence" value="ECO:0007669"/>
    <property type="project" value="InterPro"/>
</dbReference>
<organism evidence="3 4">
    <name type="scientific">Flavilitoribacter nigricans (strain ATCC 23147 / DSM 23189 / NBRC 102662 / NCIMB 1420 / SS-2)</name>
    <name type="common">Lewinella nigricans</name>
    <dbReference type="NCBI Taxonomy" id="1122177"/>
    <lineage>
        <taxon>Bacteria</taxon>
        <taxon>Pseudomonadati</taxon>
        <taxon>Bacteroidota</taxon>
        <taxon>Saprospiria</taxon>
        <taxon>Saprospirales</taxon>
        <taxon>Lewinellaceae</taxon>
        <taxon>Flavilitoribacter</taxon>
    </lineage>
</organism>
<comment type="similarity">
    <text evidence="1">Belongs to the pseudouridine synthase RluA family.</text>
</comment>
<evidence type="ECO:0000256" key="1">
    <source>
        <dbReference type="ARBA" id="ARBA00010876"/>
    </source>
</evidence>
<sequence>MSNIPILYQDEHLLLVDKPVDLPIHKNDHMAYDAPYLTKLVGEITGQWIYNVHRLDAKTSGVVLLALSPDMARQLTQQFEKRTVEKTYLALVKGSPGSGTFDEPVLDRKKGKRVKASTDYETLETIRTDLSSKGVDDLELSLVALRPHTGRWHQLRQHCARQRYDIIGDTQHGDWTLNRLITDRTGAHRLCLHAQKLRFQHPITGADMEMEAEMPALFLEIMDHWRDTSVA</sequence>
<dbReference type="Pfam" id="PF00849">
    <property type="entry name" value="PseudoU_synth_2"/>
    <property type="match status" value="1"/>
</dbReference>
<keyword evidence="4" id="KW-1185">Reference proteome</keyword>
<dbReference type="GO" id="GO:0000455">
    <property type="term" value="P:enzyme-directed rRNA pseudouridine synthesis"/>
    <property type="evidence" value="ECO:0007669"/>
    <property type="project" value="TreeGrafter"/>
</dbReference>